<dbReference type="InterPro" id="IPR049227">
    <property type="entry name" value="DUF6824"/>
</dbReference>
<feature type="compositionally biased region" description="Basic and acidic residues" evidence="1">
    <location>
        <begin position="358"/>
        <end position="368"/>
    </location>
</feature>
<dbReference type="Pfam" id="PF20710">
    <property type="entry name" value="DUF6824"/>
    <property type="match status" value="1"/>
</dbReference>
<dbReference type="AlphaFoldDB" id="B8CD93"/>
<dbReference type="EMBL" id="CM000650">
    <property type="protein sequence ID" value="EED88428.1"/>
    <property type="molecule type" value="Genomic_DNA"/>
</dbReference>
<protein>
    <recommendedName>
        <fullName evidence="2">DUF6824 domain-containing protein</fullName>
    </recommendedName>
</protein>
<dbReference type="HOGENOM" id="CLU_649728_0_0_1"/>
<evidence type="ECO:0000313" key="3">
    <source>
        <dbReference type="EMBL" id="EED88428.1"/>
    </source>
</evidence>
<dbReference type="RefSeq" id="XP_002294073.1">
    <property type="nucleotide sequence ID" value="XM_002294037.1"/>
</dbReference>
<dbReference type="PaxDb" id="35128-Thaps24989"/>
<feature type="region of interest" description="Disordered" evidence="1">
    <location>
        <begin position="29"/>
        <end position="55"/>
    </location>
</feature>
<evidence type="ECO:0000313" key="4">
    <source>
        <dbReference type="Proteomes" id="UP000001449"/>
    </source>
</evidence>
<reference evidence="3 4" key="1">
    <citation type="journal article" date="2004" name="Science">
        <title>The genome of the diatom Thalassiosira pseudonana: ecology, evolution, and metabolism.</title>
        <authorList>
            <person name="Armbrust E.V."/>
            <person name="Berges J.A."/>
            <person name="Bowler C."/>
            <person name="Green B.R."/>
            <person name="Martinez D."/>
            <person name="Putnam N.H."/>
            <person name="Zhou S."/>
            <person name="Allen A.E."/>
            <person name="Apt K.E."/>
            <person name="Bechner M."/>
            <person name="Brzezinski M.A."/>
            <person name="Chaal B.K."/>
            <person name="Chiovitti A."/>
            <person name="Davis A.K."/>
            <person name="Demarest M.S."/>
            <person name="Detter J.C."/>
            <person name="Glavina T."/>
            <person name="Goodstein D."/>
            <person name="Hadi M.Z."/>
            <person name="Hellsten U."/>
            <person name="Hildebrand M."/>
            <person name="Jenkins B.D."/>
            <person name="Jurka J."/>
            <person name="Kapitonov V.V."/>
            <person name="Kroger N."/>
            <person name="Lau W.W."/>
            <person name="Lane T.W."/>
            <person name="Larimer F.W."/>
            <person name="Lippmeier J.C."/>
            <person name="Lucas S."/>
            <person name="Medina M."/>
            <person name="Montsant A."/>
            <person name="Obornik M."/>
            <person name="Parker M.S."/>
            <person name="Palenik B."/>
            <person name="Pazour G.J."/>
            <person name="Richardson P.M."/>
            <person name="Rynearson T.A."/>
            <person name="Saito M.A."/>
            <person name="Schwartz D.C."/>
            <person name="Thamatrakoln K."/>
            <person name="Valentin K."/>
            <person name="Vardi A."/>
            <person name="Wilkerson F.P."/>
            <person name="Rokhsar D.S."/>
        </authorList>
    </citation>
    <scope>NUCLEOTIDE SEQUENCE [LARGE SCALE GENOMIC DNA]</scope>
    <source>
        <strain evidence="3 4">CCMP1335</strain>
    </source>
</reference>
<sequence>MDIQEGSSPNEGKDKQVLEPFALVTPNCEPSNSTFKTVPPSLLPPTKAPAAKESDLSVDSIHEDVDFGSLPCFSFDSSSSAPKNDNLEKTLSRSSSFEPLVSYDETTLSSNDIFEPLPHSFEPRDLEGVLAPDVMRMFSAPDERFNPDGGLDELAALHDDELSISSNATAQSDATKESTKSATKLSPPLPLPYSHHWQMYHNMHRHLRMHPGHAQTHHPHYYHPYHTYHHGSRANVPHYRPSPTPYGQFGKPLYMSSNPHLGPQELITEALDNDVLCGRGGAINNHPGNRRFRDLINQFKYQYMNETKQNKPIVAMKVLDLVKASNPPGRFLVKVPGGYCEAEEERSKEKASQALREGAAKLRKEREGIVSSAKNGLSSKRPKTVLLPNERSASKSSLPSDDPDYADVFEPPRKGEKAKQVSV</sequence>
<feature type="compositionally biased region" description="Basic and acidic residues" evidence="1">
    <location>
        <begin position="410"/>
        <end position="423"/>
    </location>
</feature>
<dbReference type="KEGG" id="tps:THAPSDRAFT_24989"/>
<feature type="domain" description="DUF6824" evidence="2">
    <location>
        <begin position="274"/>
        <end position="357"/>
    </location>
</feature>
<feature type="region of interest" description="Disordered" evidence="1">
    <location>
        <begin position="344"/>
        <end position="423"/>
    </location>
</feature>
<organism evidence="3 4">
    <name type="scientific">Thalassiosira pseudonana</name>
    <name type="common">Marine diatom</name>
    <name type="synonym">Cyclotella nana</name>
    <dbReference type="NCBI Taxonomy" id="35128"/>
    <lineage>
        <taxon>Eukaryota</taxon>
        <taxon>Sar</taxon>
        <taxon>Stramenopiles</taxon>
        <taxon>Ochrophyta</taxon>
        <taxon>Bacillariophyta</taxon>
        <taxon>Coscinodiscophyceae</taxon>
        <taxon>Thalassiosirophycidae</taxon>
        <taxon>Thalassiosirales</taxon>
        <taxon>Thalassiosiraceae</taxon>
        <taxon>Thalassiosira</taxon>
    </lineage>
</organism>
<proteinExistence type="predicted"/>
<name>B8CD93_THAPS</name>
<feature type="region of interest" description="Disordered" evidence="1">
    <location>
        <begin position="165"/>
        <end position="187"/>
    </location>
</feature>
<keyword evidence="4" id="KW-1185">Reference proteome</keyword>
<dbReference type="Proteomes" id="UP000001449">
    <property type="component" value="Chromosome 15"/>
</dbReference>
<reference evidence="3 4" key="2">
    <citation type="journal article" date="2008" name="Nature">
        <title>The Phaeodactylum genome reveals the evolutionary history of diatom genomes.</title>
        <authorList>
            <person name="Bowler C."/>
            <person name="Allen A.E."/>
            <person name="Badger J.H."/>
            <person name="Grimwood J."/>
            <person name="Jabbari K."/>
            <person name="Kuo A."/>
            <person name="Maheswari U."/>
            <person name="Martens C."/>
            <person name="Maumus F."/>
            <person name="Otillar R.P."/>
            <person name="Rayko E."/>
            <person name="Salamov A."/>
            <person name="Vandepoele K."/>
            <person name="Beszteri B."/>
            <person name="Gruber A."/>
            <person name="Heijde M."/>
            <person name="Katinka M."/>
            <person name="Mock T."/>
            <person name="Valentin K."/>
            <person name="Verret F."/>
            <person name="Berges J.A."/>
            <person name="Brownlee C."/>
            <person name="Cadoret J.P."/>
            <person name="Chiovitti A."/>
            <person name="Choi C.J."/>
            <person name="Coesel S."/>
            <person name="De Martino A."/>
            <person name="Detter J.C."/>
            <person name="Durkin C."/>
            <person name="Falciatore A."/>
            <person name="Fournet J."/>
            <person name="Haruta M."/>
            <person name="Huysman M.J."/>
            <person name="Jenkins B.D."/>
            <person name="Jiroutova K."/>
            <person name="Jorgensen R.E."/>
            <person name="Joubert Y."/>
            <person name="Kaplan A."/>
            <person name="Kroger N."/>
            <person name="Kroth P.G."/>
            <person name="La Roche J."/>
            <person name="Lindquist E."/>
            <person name="Lommer M."/>
            <person name="Martin-Jezequel V."/>
            <person name="Lopez P.J."/>
            <person name="Lucas S."/>
            <person name="Mangogna M."/>
            <person name="McGinnis K."/>
            <person name="Medlin L.K."/>
            <person name="Montsant A."/>
            <person name="Oudot-Le Secq M.P."/>
            <person name="Napoli C."/>
            <person name="Obornik M."/>
            <person name="Parker M.S."/>
            <person name="Petit J.L."/>
            <person name="Porcel B.M."/>
            <person name="Poulsen N."/>
            <person name="Robison M."/>
            <person name="Rychlewski L."/>
            <person name="Rynearson T.A."/>
            <person name="Schmutz J."/>
            <person name="Shapiro H."/>
            <person name="Siaut M."/>
            <person name="Stanley M."/>
            <person name="Sussman M.R."/>
            <person name="Taylor A.R."/>
            <person name="Vardi A."/>
            <person name="von Dassow P."/>
            <person name="Vyverman W."/>
            <person name="Willis A."/>
            <person name="Wyrwicz L.S."/>
            <person name="Rokhsar D.S."/>
            <person name="Weissenbach J."/>
            <person name="Armbrust E.V."/>
            <person name="Green B.R."/>
            <person name="Van de Peer Y."/>
            <person name="Grigoriev I.V."/>
        </authorList>
    </citation>
    <scope>NUCLEOTIDE SEQUENCE [LARGE SCALE GENOMIC DNA]</scope>
    <source>
        <strain evidence="3 4">CCMP1335</strain>
    </source>
</reference>
<gene>
    <name evidence="3" type="ORF">THAPSDRAFT_24989</name>
</gene>
<dbReference type="GeneID" id="7441989"/>
<dbReference type="eggNOG" id="ENOG502QZ2I">
    <property type="taxonomic scope" value="Eukaryota"/>
</dbReference>
<evidence type="ECO:0000259" key="2">
    <source>
        <dbReference type="Pfam" id="PF20710"/>
    </source>
</evidence>
<dbReference type="InParanoid" id="B8CD93"/>
<accession>B8CD93</accession>
<evidence type="ECO:0000256" key="1">
    <source>
        <dbReference type="SAM" id="MobiDB-lite"/>
    </source>
</evidence>